<feature type="domain" description="Fibronectin type-III" evidence="17">
    <location>
        <begin position="307"/>
        <end position="413"/>
    </location>
</feature>
<dbReference type="FunFam" id="2.60.120.260:FF:000023">
    <property type="entry name" value="Ephrin type-A receptor 2"/>
    <property type="match status" value="1"/>
</dbReference>
<evidence type="ECO:0000256" key="6">
    <source>
        <dbReference type="ARBA" id="ARBA00022729"/>
    </source>
</evidence>
<keyword evidence="20" id="KW-1185">Reference proteome</keyword>
<dbReference type="Pfam" id="PF14575">
    <property type="entry name" value="EphA2_TM"/>
    <property type="match status" value="1"/>
</dbReference>
<evidence type="ECO:0000259" key="18">
    <source>
        <dbReference type="PROSITE" id="PS51550"/>
    </source>
</evidence>
<dbReference type="GO" id="GO:0005524">
    <property type="term" value="F:ATP binding"/>
    <property type="evidence" value="ECO:0007669"/>
    <property type="project" value="UniProtKB-KW"/>
</dbReference>
<evidence type="ECO:0000313" key="19">
    <source>
        <dbReference type="EMBL" id="NXG57720.1"/>
    </source>
</evidence>
<keyword evidence="7" id="KW-0547">Nucleotide-binding</keyword>
<reference evidence="19 20" key="1">
    <citation type="submission" date="2019-09" db="EMBL/GenBank/DDBJ databases">
        <title>Bird 10,000 Genomes (B10K) Project - Family phase.</title>
        <authorList>
            <person name="Zhang G."/>
        </authorList>
    </citation>
    <scope>NUCLEOTIDE SEQUENCE [LARGE SCALE GENOMIC DNA]</scope>
    <source>
        <strain evidence="19">B10K-DU-001-23</strain>
        <tissue evidence="19">Muscle</tissue>
    </source>
</reference>
<dbReference type="SMART" id="SM00615">
    <property type="entry name" value="EPH_lbd"/>
    <property type="match status" value="1"/>
</dbReference>
<dbReference type="GO" id="GO:0005886">
    <property type="term" value="C:plasma membrane"/>
    <property type="evidence" value="ECO:0007669"/>
    <property type="project" value="UniProtKB-SubCell"/>
</dbReference>
<keyword evidence="15" id="KW-0325">Glycoprotein</keyword>
<evidence type="ECO:0000256" key="16">
    <source>
        <dbReference type="SAM" id="Phobius"/>
    </source>
</evidence>
<keyword evidence="3" id="KW-0037">Angiogenesis</keyword>
<dbReference type="SUPFAM" id="SSF49265">
    <property type="entry name" value="Fibronectin type III"/>
    <property type="match status" value="1"/>
</dbReference>
<keyword evidence="10" id="KW-0832">Ubl conjugation</keyword>
<gene>
    <name evidence="19" type="primary">Epha2</name>
    <name evidence="19" type="ORF">HEMCOM_R02876</name>
</gene>
<proteinExistence type="predicted"/>
<dbReference type="InterPro" id="IPR050449">
    <property type="entry name" value="Ephrin_rcpt_TKs"/>
</dbReference>
<dbReference type="InterPro" id="IPR034263">
    <property type="entry name" value="EphA2_rcpt_lig-bd"/>
</dbReference>
<dbReference type="SMART" id="SM00060">
    <property type="entry name" value="FN3"/>
    <property type="match status" value="2"/>
</dbReference>
<dbReference type="Gene3D" id="2.60.40.10">
    <property type="entry name" value="Immunoglobulins"/>
    <property type="match status" value="2"/>
</dbReference>
<dbReference type="PANTHER" id="PTHR46877">
    <property type="entry name" value="EPH RECEPTOR A5"/>
    <property type="match status" value="1"/>
</dbReference>
<dbReference type="PANTHER" id="PTHR46877:SF20">
    <property type="entry name" value="RECEPTOR PROTEIN-TYROSINE KINASE"/>
    <property type="match status" value="1"/>
</dbReference>
<evidence type="ECO:0000313" key="20">
    <source>
        <dbReference type="Proteomes" id="UP000518305"/>
    </source>
</evidence>
<feature type="non-terminal residue" evidence="19">
    <location>
        <position position="651"/>
    </location>
</feature>
<dbReference type="AlphaFoldDB" id="A0A7K9D117"/>
<keyword evidence="13 16" id="KW-0472">Membrane</keyword>
<comment type="subcellular location">
    <subcellularLocation>
        <location evidence="1">Cell membrane</location>
        <topology evidence="1">Single-pass type I membrane protein</topology>
    </subcellularLocation>
</comment>
<dbReference type="GO" id="GO:0007155">
    <property type="term" value="P:cell adhesion"/>
    <property type="evidence" value="ECO:0007669"/>
    <property type="project" value="UniProtKB-KW"/>
</dbReference>
<sequence>PWALVVSPRLCAHPTNPPPLPTVVLLDFAKAQGELGWLTHPYGKGWDLLQNVLNDSLIYIYSVCNVLEGEQENWLRTNWIYRGVAQRIFIELKFTVRDCNSFPADGGGSCKETFNLYYAESDVDYGTNFQKRQFKKIDTIAPDEITVQEDFASRNVKLNVEVRSVGPLQRKGFYLAFQDLGACVALLSVRIYYKRCPGVVRGMARFPPTVAGMDLQTLVEVQGTCVEEAVVAHQAPALHCNAEGEWLVPIGECQCREGYQRVGETCQGRDGEGGSWRWKVGFWGNDLGSWEWKMGFWGCTVGLWGWKWGLWELGAVGLGATVQLRWGPPADTGGRGDVTYSVTCQQCWPEGGECRPCDGGVRYSQPPQGLREAGGTVTDLEPHVNYTFTVEARNGVSPFSHQRSLATVTISVNQTEPPRVTSVSLDRQTATSLVLSWTVPLRQQSRVWQYEVDENSYSVLRCEGTSVTLPKLSPATTYVVRVQALTPDGHGAFSPQHEFQTLPEDAEAMASTAVITGSVAGVVFVLLLLAALLYVLRRRRRSRPRQSAEDVYFSKSGEQQDGGIYGERWGVPWVLTPPPPTPDQLKPLKTYVDPHTYEDPNQAMLKFTTEIPPSSITRQKVIGAAGEFGEVYKGILKRGKKEVPVAIKTLK</sequence>
<dbReference type="PROSITE" id="PS00790">
    <property type="entry name" value="RECEPTOR_TYR_KIN_V_1"/>
    <property type="match status" value="1"/>
</dbReference>
<evidence type="ECO:0000256" key="15">
    <source>
        <dbReference type="ARBA" id="ARBA00023180"/>
    </source>
</evidence>
<keyword evidence="11" id="KW-0130">Cell adhesion</keyword>
<dbReference type="PROSITE" id="PS50853">
    <property type="entry name" value="FN3"/>
    <property type="match status" value="2"/>
</dbReference>
<keyword evidence="8" id="KW-0418">Kinase</keyword>
<dbReference type="Gene3D" id="2.60.120.260">
    <property type="entry name" value="Galactose-binding domain-like"/>
    <property type="match status" value="1"/>
</dbReference>
<dbReference type="InterPro" id="IPR013783">
    <property type="entry name" value="Ig-like_fold"/>
</dbReference>
<feature type="transmembrane region" description="Helical" evidence="16">
    <location>
        <begin position="513"/>
        <end position="536"/>
    </location>
</feature>
<evidence type="ECO:0000256" key="7">
    <source>
        <dbReference type="ARBA" id="ARBA00022741"/>
    </source>
</evidence>
<dbReference type="FunFam" id="2.60.40.1770:FF:000002">
    <property type="entry name" value="ephrin type-A receptor 2"/>
    <property type="match status" value="1"/>
</dbReference>
<dbReference type="Pfam" id="PF00041">
    <property type="entry name" value="fn3"/>
    <property type="match status" value="2"/>
</dbReference>
<keyword evidence="6" id="KW-0732">Signal</keyword>
<dbReference type="Gene3D" id="2.60.40.1770">
    <property type="entry name" value="ephrin a2 ectodomain"/>
    <property type="match status" value="1"/>
</dbReference>
<dbReference type="InterPro" id="IPR008979">
    <property type="entry name" value="Galactose-bd-like_sf"/>
</dbReference>
<keyword evidence="2" id="KW-1003">Cell membrane</keyword>
<dbReference type="GO" id="GO:0007411">
    <property type="term" value="P:axon guidance"/>
    <property type="evidence" value="ECO:0007669"/>
    <property type="project" value="TreeGrafter"/>
</dbReference>
<dbReference type="InterPro" id="IPR036116">
    <property type="entry name" value="FN3_sf"/>
</dbReference>
<evidence type="ECO:0000256" key="8">
    <source>
        <dbReference type="ARBA" id="ARBA00022777"/>
    </source>
</evidence>
<keyword evidence="14" id="KW-0675">Receptor</keyword>
<accession>A0A7K9D117</accession>
<evidence type="ECO:0000256" key="4">
    <source>
        <dbReference type="ARBA" id="ARBA00022679"/>
    </source>
</evidence>
<protein>
    <submittedName>
        <fullName evidence="19">EPHA2 protein</fullName>
    </submittedName>
</protein>
<evidence type="ECO:0000256" key="13">
    <source>
        <dbReference type="ARBA" id="ARBA00023136"/>
    </source>
</evidence>
<dbReference type="GO" id="GO:0001525">
    <property type="term" value="P:angiogenesis"/>
    <property type="evidence" value="ECO:0007669"/>
    <property type="project" value="UniProtKB-KW"/>
</dbReference>
<evidence type="ECO:0000256" key="3">
    <source>
        <dbReference type="ARBA" id="ARBA00022657"/>
    </source>
</evidence>
<dbReference type="Pfam" id="PF01404">
    <property type="entry name" value="Ephrin_lbd"/>
    <property type="match status" value="1"/>
</dbReference>
<dbReference type="InterPro" id="IPR001426">
    <property type="entry name" value="Tyr_kinase_rcpt_V_CS"/>
</dbReference>
<dbReference type="PROSITE" id="PS51550">
    <property type="entry name" value="EPH_LBD"/>
    <property type="match status" value="1"/>
</dbReference>
<evidence type="ECO:0000256" key="11">
    <source>
        <dbReference type="ARBA" id="ARBA00022889"/>
    </source>
</evidence>
<dbReference type="SUPFAM" id="SSF49785">
    <property type="entry name" value="Galactose-binding domain-like"/>
    <property type="match status" value="1"/>
</dbReference>
<keyword evidence="9" id="KW-0067">ATP-binding</keyword>
<feature type="non-terminal residue" evidence="19">
    <location>
        <position position="1"/>
    </location>
</feature>
<dbReference type="GO" id="GO:0005005">
    <property type="term" value="F:transmembrane-ephrin receptor activity"/>
    <property type="evidence" value="ECO:0007669"/>
    <property type="project" value="TreeGrafter"/>
</dbReference>
<dbReference type="CDD" id="cd00063">
    <property type="entry name" value="FN3"/>
    <property type="match status" value="2"/>
</dbReference>
<feature type="domain" description="Fibronectin type-III" evidence="17">
    <location>
        <begin position="414"/>
        <end position="504"/>
    </location>
</feature>
<evidence type="ECO:0000256" key="10">
    <source>
        <dbReference type="ARBA" id="ARBA00022843"/>
    </source>
</evidence>
<dbReference type="InterPro" id="IPR003961">
    <property type="entry name" value="FN3_dom"/>
</dbReference>
<dbReference type="EMBL" id="VWZJ01003854">
    <property type="protein sequence ID" value="NXG57720.1"/>
    <property type="molecule type" value="Genomic_DNA"/>
</dbReference>
<dbReference type="Proteomes" id="UP000518305">
    <property type="component" value="Unassembled WGS sequence"/>
</dbReference>
<keyword evidence="5 16" id="KW-0812">Transmembrane</keyword>
<dbReference type="Gene3D" id="3.30.200.20">
    <property type="entry name" value="Phosphorylase Kinase, domain 1"/>
    <property type="match status" value="1"/>
</dbReference>
<evidence type="ECO:0000256" key="9">
    <source>
        <dbReference type="ARBA" id="ARBA00022840"/>
    </source>
</evidence>
<name>A0A7K9D117_9AVES</name>
<dbReference type="InterPro" id="IPR027936">
    <property type="entry name" value="Eph_TM"/>
</dbReference>
<organism evidence="19 20">
    <name type="scientific">Hemiprocne comata</name>
    <dbReference type="NCBI Taxonomy" id="243314"/>
    <lineage>
        <taxon>Eukaryota</taxon>
        <taxon>Metazoa</taxon>
        <taxon>Chordata</taxon>
        <taxon>Craniata</taxon>
        <taxon>Vertebrata</taxon>
        <taxon>Euteleostomi</taxon>
        <taxon>Archelosauria</taxon>
        <taxon>Archosauria</taxon>
        <taxon>Dinosauria</taxon>
        <taxon>Saurischia</taxon>
        <taxon>Theropoda</taxon>
        <taxon>Coelurosauria</taxon>
        <taxon>Aves</taxon>
        <taxon>Neognathae</taxon>
        <taxon>Neoaves</taxon>
        <taxon>Strisores</taxon>
        <taxon>Apodiformes</taxon>
        <taxon>Apodidae</taxon>
        <taxon>Hemiprocninae</taxon>
        <taxon>Hemiprocne</taxon>
    </lineage>
</organism>
<dbReference type="InterPro" id="IPR001090">
    <property type="entry name" value="Ephrin_rcpt_lig-bd_dom"/>
</dbReference>
<dbReference type="OrthoDB" id="4062651at2759"/>
<evidence type="ECO:0000256" key="5">
    <source>
        <dbReference type="ARBA" id="ARBA00022692"/>
    </source>
</evidence>
<evidence type="ECO:0000256" key="1">
    <source>
        <dbReference type="ARBA" id="ARBA00004251"/>
    </source>
</evidence>
<dbReference type="GO" id="GO:0030425">
    <property type="term" value="C:dendrite"/>
    <property type="evidence" value="ECO:0007669"/>
    <property type="project" value="TreeGrafter"/>
</dbReference>
<evidence type="ECO:0000256" key="14">
    <source>
        <dbReference type="ARBA" id="ARBA00023170"/>
    </source>
</evidence>
<dbReference type="Pfam" id="PF25599">
    <property type="entry name" value="Ephrin_CRD"/>
    <property type="match status" value="1"/>
</dbReference>
<feature type="domain" description="Eph LBD" evidence="18">
    <location>
        <begin position="22"/>
        <end position="201"/>
    </location>
</feature>
<dbReference type="PROSITE" id="PS00791">
    <property type="entry name" value="RECEPTOR_TYR_KIN_V_2"/>
    <property type="match status" value="1"/>
</dbReference>
<dbReference type="FunFam" id="2.60.40.10:FF:000059">
    <property type="entry name" value="Ephrin type-A receptor 6"/>
    <property type="match status" value="1"/>
</dbReference>
<evidence type="ECO:0000259" key="17">
    <source>
        <dbReference type="PROSITE" id="PS50853"/>
    </source>
</evidence>
<evidence type="ECO:0000256" key="12">
    <source>
        <dbReference type="ARBA" id="ARBA00022989"/>
    </source>
</evidence>
<keyword evidence="4" id="KW-0808">Transferase</keyword>
<keyword evidence="12 16" id="KW-1133">Transmembrane helix</keyword>
<comment type="caution">
    <text evidence="19">The sequence shown here is derived from an EMBL/GenBank/DDBJ whole genome shotgun (WGS) entry which is preliminary data.</text>
</comment>
<dbReference type="CDD" id="cd10480">
    <property type="entry name" value="EphR_LBD_A2"/>
    <property type="match status" value="1"/>
</dbReference>
<evidence type="ECO:0000256" key="2">
    <source>
        <dbReference type="ARBA" id="ARBA00022475"/>
    </source>
</evidence>